<feature type="region of interest" description="Disordered" evidence="1">
    <location>
        <begin position="63"/>
        <end position="122"/>
    </location>
</feature>
<evidence type="ECO:0000256" key="1">
    <source>
        <dbReference type="SAM" id="MobiDB-lite"/>
    </source>
</evidence>
<gene>
    <name evidence="2" type="ORF">GCM10020221_06940</name>
</gene>
<sequence>MVLLLRGGHALDPVLPYGLAGRHVDGDHGHARPHQVLGVGVHEEQVVVGVGHDLEQQRALGVVERPGGPRVHGADGGGAGGAPAGSAVTASRGRDGGHGRDSGEHSPARDRTSVLVRNGSAL</sequence>
<name>A0ABN3WGD9_STRTU</name>
<reference evidence="2 3" key="1">
    <citation type="journal article" date="2019" name="Int. J. Syst. Evol. Microbiol.">
        <title>The Global Catalogue of Microorganisms (GCM) 10K type strain sequencing project: providing services to taxonomists for standard genome sequencing and annotation.</title>
        <authorList>
            <consortium name="The Broad Institute Genomics Platform"/>
            <consortium name="The Broad Institute Genome Sequencing Center for Infectious Disease"/>
            <person name="Wu L."/>
            <person name="Ma J."/>
        </authorList>
    </citation>
    <scope>NUCLEOTIDE SEQUENCE [LARGE SCALE GENOMIC DNA]</scope>
    <source>
        <strain evidence="2 3">JCM 4087</strain>
    </source>
</reference>
<keyword evidence="3" id="KW-1185">Reference proteome</keyword>
<evidence type="ECO:0000313" key="2">
    <source>
        <dbReference type="EMBL" id="GAA2913854.1"/>
    </source>
</evidence>
<comment type="caution">
    <text evidence="2">The sequence shown here is derived from an EMBL/GenBank/DDBJ whole genome shotgun (WGS) entry which is preliminary data.</text>
</comment>
<accession>A0ABN3WGD9</accession>
<proteinExistence type="predicted"/>
<dbReference type="EMBL" id="BAAAXZ010000027">
    <property type="protein sequence ID" value="GAA2913854.1"/>
    <property type="molecule type" value="Genomic_DNA"/>
</dbReference>
<feature type="compositionally biased region" description="Basic and acidic residues" evidence="1">
    <location>
        <begin position="92"/>
        <end position="112"/>
    </location>
</feature>
<feature type="compositionally biased region" description="Gly residues" evidence="1">
    <location>
        <begin position="74"/>
        <end position="83"/>
    </location>
</feature>
<evidence type="ECO:0000313" key="3">
    <source>
        <dbReference type="Proteomes" id="UP001501102"/>
    </source>
</evidence>
<protein>
    <submittedName>
        <fullName evidence="2">Uncharacterized protein</fullName>
    </submittedName>
</protein>
<organism evidence="2 3">
    <name type="scientific">Streptomyces thioluteus</name>
    <dbReference type="NCBI Taxonomy" id="66431"/>
    <lineage>
        <taxon>Bacteria</taxon>
        <taxon>Bacillati</taxon>
        <taxon>Actinomycetota</taxon>
        <taxon>Actinomycetes</taxon>
        <taxon>Kitasatosporales</taxon>
        <taxon>Streptomycetaceae</taxon>
        <taxon>Streptomyces</taxon>
    </lineage>
</organism>
<dbReference type="Proteomes" id="UP001501102">
    <property type="component" value="Unassembled WGS sequence"/>
</dbReference>